<accession>A0ABP4EB18</accession>
<feature type="domain" description="SAF" evidence="3">
    <location>
        <begin position="67"/>
        <end position="130"/>
    </location>
</feature>
<comment type="caution">
    <text evidence="4">The sequence shown here is derived from an EMBL/GenBank/DDBJ whole genome shotgun (WGS) entry which is preliminary data.</text>
</comment>
<evidence type="ECO:0000313" key="5">
    <source>
        <dbReference type="Proteomes" id="UP001499987"/>
    </source>
</evidence>
<organism evidence="4 5">
    <name type="scientific">Kitasatospora arboriphila</name>
    <dbReference type="NCBI Taxonomy" id="258052"/>
    <lineage>
        <taxon>Bacteria</taxon>
        <taxon>Bacillati</taxon>
        <taxon>Actinomycetota</taxon>
        <taxon>Actinomycetes</taxon>
        <taxon>Kitasatosporales</taxon>
        <taxon>Streptomycetaceae</taxon>
        <taxon>Kitasatospora</taxon>
    </lineage>
</organism>
<reference evidence="5" key="1">
    <citation type="journal article" date="2019" name="Int. J. Syst. Evol. Microbiol.">
        <title>The Global Catalogue of Microorganisms (GCM) 10K type strain sequencing project: providing services to taxonomists for standard genome sequencing and annotation.</title>
        <authorList>
            <consortium name="The Broad Institute Genomics Platform"/>
            <consortium name="The Broad Institute Genome Sequencing Center for Infectious Disease"/>
            <person name="Wu L."/>
            <person name="Ma J."/>
        </authorList>
    </citation>
    <scope>NUCLEOTIDE SEQUENCE [LARGE SCALE GENOMIC DNA]</scope>
    <source>
        <strain evidence="5">JCM 13002</strain>
    </source>
</reference>
<dbReference type="RefSeq" id="WP_344625489.1">
    <property type="nucleotide sequence ID" value="NZ_BAAALD010000045.1"/>
</dbReference>
<feature type="compositionally biased region" description="Low complexity" evidence="1">
    <location>
        <begin position="232"/>
        <end position="274"/>
    </location>
</feature>
<gene>
    <name evidence="4" type="ORF">GCM10009663_45440</name>
</gene>
<dbReference type="Pfam" id="PF08666">
    <property type="entry name" value="SAF"/>
    <property type="match status" value="1"/>
</dbReference>
<sequence>METRNVPTPSAGTAALAPDPHRPAPHVPPRTLRARRRRPAVLAMAVALIAAGGLGGAALYTSSGQRIAVLAVARDIPMGQAVTADDLVVAHIAGDPLLRPLDARDRARTIGLRATTDLKRGALLLKADLTAEPVLRPDQQTVGLAAKRTQLPATRLQPGLQVLVVSTPDAKGDQAAAGRPPETIAAVVVTVGRVDSDGSQVVDVAVPSADGPRLAFWVSSGRFQVILAPRAGAPAPAPSTSGTTADDGNAGAVTPPAGTPTGAPSGKATGSPKSGTGGGT</sequence>
<dbReference type="Proteomes" id="UP001499987">
    <property type="component" value="Unassembled WGS sequence"/>
</dbReference>
<name>A0ABP4EB18_9ACTN</name>
<feature type="transmembrane region" description="Helical" evidence="2">
    <location>
        <begin position="40"/>
        <end position="60"/>
    </location>
</feature>
<keyword evidence="2" id="KW-1133">Transmembrane helix</keyword>
<evidence type="ECO:0000259" key="3">
    <source>
        <dbReference type="SMART" id="SM00858"/>
    </source>
</evidence>
<evidence type="ECO:0000313" key="4">
    <source>
        <dbReference type="EMBL" id="GAA1097365.1"/>
    </source>
</evidence>
<dbReference type="SMART" id="SM00858">
    <property type="entry name" value="SAF"/>
    <property type="match status" value="1"/>
</dbReference>
<feature type="region of interest" description="Disordered" evidence="1">
    <location>
        <begin position="232"/>
        <end position="280"/>
    </location>
</feature>
<feature type="compositionally biased region" description="Polar residues" evidence="1">
    <location>
        <begin position="1"/>
        <end position="11"/>
    </location>
</feature>
<evidence type="ECO:0000256" key="2">
    <source>
        <dbReference type="SAM" id="Phobius"/>
    </source>
</evidence>
<dbReference type="EMBL" id="BAAALD010000045">
    <property type="protein sequence ID" value="GAA1097365.1"/>
    <property type="molecule type" value="Genomic_DNA"/>
</dbReference>
<keyword evidence="5" id="KW-1185">Reference proteome</keyword>
<proteinExistence type="predicted"/>
<keyword evidence="2" id="KW-0472">Membrane</keyword>
<keyword evidence="2" id="KW-0812">Transmembrane</keyword>
<protein>
    <recommendedName>
        <fullName evidence="3">SAF domain-containing protein</fullName>
    </recommendedName>
</protein>
<dbReference type="InterPro" id="IPR013974">
    <property type="entry name" value="SAF"/>
</dbReference>
<evidence type="ECO:0000256" key="1">
    <source>
        <dbReference type="SAM" id="MobiDB-lite"/>
    </source>
</evidence>
<feature type="region of interest" description="Disordered" evidence="1">
    <location>
        <begin position="1"/>
        <end position="30"/>
    </location>
</feature>